<reference evidence="1 2" key="1">
    <citation type="journal article" date="2014" name="World J. Microbiol. Biotechnol.">
        <title>Biodiversity and physiological characteristics of Antarctic and Arctic lichens-associated bacteria.</title>
        <authorList>
            <person name="Lee Y.M."/>
            <person name="Kim E.H."/>
            <person name="Lee H.K."/>
            <person name="Hong S.G."/>
        </authorList>
    </citation>
    <scope>NUCLEOTIDE SEQUENCE [LARGE SCALE GENOMIC DNA]</scope>
    <source>
        <strain evidence="1 2">PAMC 26569</strain>
    </source>
</reference>
<dbReference type="Pfam" id="PF10618">
    <property type="entry name" value="Tail_tube"/>
    <property type="match status" value="1"/>
</dbReference>
<evidence type="ECO:0000313" key="2">
    <source>
        <dbReference type="Proteomes" id="UP000500767"/>
    </source>
</evidence>
<dbReference type="EMBL" id="CP053708">
    <property type="protein sequence ID" value="QKE89804.1"/>
    <property type="molecule type" value="Genomic_DNA"/>
</dbReference>
<gene>
    <name evidence="1" type="ORF">HN018_06900</name>
</gene>
<organism evidence="1 2">
    <name type="scientific">Lichenicola cladoniae</name>
    <dbReference type="NCBI Taxonomy" id="1484109"/>
    <lineage>
        <taxon>Bacteria</taxon>
        <taxon>Pseudomonadati</taxon>
        <taxon>Pseudomonadota</taxon>
        <taxon>Alphaproteobacteria</taxon>
        <taxon>Acetobacterales</taxon>
        <taxon>Acetobacteraceae</taxon>
        <taxon>Lichenicola</taxon>
    </lineage>
</organism>
<keyword evidence="2" id="KW-1185">Reference proteome</keyword>
<sequence length="132" mass="13770">MSQSLYNGLTASNTRRAGVASLEIDGEAVDVAGDLTYSPYSTKKEMLVGQSGVQGFSEMPVTGFISARIRDSGTLSVASFLTKTDSSIVAVLANGKTVYGNNMVCTESSEVATAEATFTVKFEGTDVTESST</sequence>
<protein>
    <submittedName>
        <fullName evidence="1">Phage tail protein</fullName>
    </submittedName>
</protein>
<dbReference type="KEGG" id="lck:HN018_06900"/>
<name>A0A6M8HN38_9PROT</name>
<dbReference type="AlphaFoldDB" id="A0A6M8HN38"/>
<proteinExistence type="predicted"/>
<dbReference type="Proteomes" id="UP000500767">
    <property type="component" value="Chromosome"/>
</dbReference>
<dbReference type="InterPro" id="IPR019596">
    <property type="entry name" value="Phage_Mu_GpM_tail_tub"/>
</dbReference>
<accession>A0A6M8HN38</accession>
<dbReference type="RefSeq" id="WP_171834791.1">
    <property type="nucleotide sequence ID" value="NZ_CP053708.1"/>
</dbReference>
<evidence type="ECO:0000313" key="1">
    <source>
        <dbReference type="EMBL" id="QKE89804.1"/>
    </source>
</evidence>